<feature type="compositionally biased region" description="Basic and acidic residues" evidence="1">
    <location>
        <begin position="55"/>
        <end position="67"/>
    </location>
</feature>
<protein>
    <submittedName>
        <fullName evidence="3">Uncharacterized protein</fullName>
    </submittedName>
</protein>
<evidence type="ECO:0000256" key="2">
    <source>
        <dbReference type="SAM" id="Phobius"/>
    </source>
</evidence>
<dbReference type="EMBL" id="KV722338">
    <property type="protein sequence ID" value="OCH95154.1"/>
    <property type="molecule type" value="Genomic_DNA"/>
</dbReference>
<reference evidence="3 4" key="1">
    <citation type="submission" date="2016-07" db="EMBL/GenBank/DDBJ databases">
        <title>Draft genome of the white-rot fungus Obba rivulosa 3A-2.</title>
        <authorList>
            <consortium name="DOE Joint Genome Institute"/>
            <person name="Miettinen O."/>
            <person name="Riley R."/>
            <person name="Acob R."/>
            <person name="Barry K."/>
            <person name="Cullen D."/>
            <person name="De Vries R."/>
            <person name="Hainaut M."/>
            <person name="Hatakka A."/>
            <person name="Henrissat B."/>
            <person name="Hilden K."/>
            <person name="Kuo R."/>
            <person name="Labutti K."/>
            <person name="Lipzen A."/>
            <person name="Makela M.R."/>
            <person name="Sandor L."/>
            <person name="Spatafora J.W."/>
            <person name="Grigoriev I.V."/>
            <person name="Hibbett D.S."/>
        </authorList>
    </citation>
    <scope>NUCLEOTIDE SEQUENCE [LARGE SCALE GENOMIC DNA]</scope>
    <source>
        <strain evidence="3 4">3A-2</strain>
    </source>
</reference>
<keyword evidence="4" id="KW-1185">Reference proteome</keyword>
<feature type="transmembrane region" description="Helical" evidence="2">
    <location>
        <begin position="26"/>
        <end position="47"/>
    </location>
</feature>
<keyword evidence="2" id="KW-1133">Transmembrane helix</keyword>
<accession>A0A8E2DSR8</accession>
<evidence type="ECO:0000256" key="1">
    <source>
        <dbReference type="SAM" id="MobiDB-lite"/>
    </source>
</evidence>
<keyword evidence="2" id="KW-0472">Membrane</keyword>
<proteinExistence type="predicted"/>
<dbReference type="Proteomes" id="UP000250043">
    <property type="component" value="Unassembled WGS sequence"/>
</dbReference>
<sequence>MAGSKQFWLVTNASFDHRCRASRPPMMIVCAILHVGVESVLILQFIFRCSIPSLGEKKVGDQNDNLERGQSGSK</sequence>
<gene>
    <name evidence="3" type="ORF">OBBRIDRAFT_788616</name>
</gene>
<keyword evidence="2" id="KW-0812">Transmembrane</keyword>
<feature type="region of interest" description="Disordered" evidence="1">
    <location>
        <begin position="55"/>
        <end position="74"/>
    </location>
</feature>
<organism evidence="3 4">
    <name type="scientific">Obba rivulosa</name>
    <dbReference type="NCBI Taxonomy" id="1052685"/>
    <lineage>
        <taxon>Eukaryota</taxon>
        <taxon>Fungi</taxon>
        <taxon>Dikarya</taxon>
        <taxon>Basidiomycota</taxon>
        <taxon>Agaricomycotina</taxon>
        <taxon>Agaricomycetes</taxon>
        <taxon>Polyporales</taxon>
        <taxon>Gelatoporiaceae</taxon>
        <taxon>Obba</taxon>
    </lineage>
</organism>
<name>A0A8E2DSR8_9APHY</name>
<evidence type="ECO:0000313" key="4">
    <source>
        <dbReference type="Proteomes" id="UP000250043"/>
    </source>
</evidence>
<evidence type="ECO:0000313" key="3">
    <source>
        <dbReference type="EMBL" id="OCH95154.1"/>
    </source>
</evidence>
<dbReference type="AlphaFoldDB" id="A0A8E2DSR8"/>